<reference evidence="4" key="3">
    <citation type="submission" date="2023-08" db="EMBL/GenBank/DDBJ databases">
        <authorList>
            <person name="Sun Q."/>
            <person name="Ohkuma M."/>
        </authorList>
    </citation>
    <scope>NUCLEOTIDE SEQUENCE</scope>
    <source>
        <strain evidence="4">JCM 4205</strain>
    </source>
</reference>
<name>A0AAV4KAY9_9ACTN</name>
<reference evidence="4 7" key="1">
    <citation type="journal article" date="2014" name="Int. J. Syst. Evol. Microbiol.">
        <title>Complete genome sequence of Corynebacterium casei LMG S-19264T (=DSM 44701T), isolated from a smear-ripened cheese.</title>
        <authorList>
            <consortium name="US DOE Joint Genome Institute (JGI-PGF)"/>
            <person name="Walter F."/>
            <person name="Albersmeier A."/>
            <person name="Kalinowski J."/>
            <person name="Ruckert C."/>
        </authorList>
    </citation>
    <scope>NUCLEOTIDE SEQUENCE [LARGE SCALE GENOMIC DNA]</scope>
    <source>
        <strain evidence="4 7">JCM 4205</strain>
    </source>
</reference>
<evidence type="ECO:0000256" key="1">
    <source>
        <dbReference type="SAM" id="MobiDB-lite"/>
    </source>
</evidence>
<dbReference type="Proteomes" id="UP000642014">
    <property type="component" value="Unassembled WGS sequence"/>
</dbReference>
<keyword evidence="6" id="KW-1185">Reference proteome</keyword>
<dbReference type="GeneID" id="95456096"/>
<dbReference type="RefSeq" id="WP_062752889.1">
    <property type="nucleotide sequence ID" value="NZ_BMSJ01000001.1"/>
</dbReference>
<feature type="chain" id="PRO_5043977438" evidence="3">
    <location>
        <begin position="30"/>
        <end position="436"/>
    </location>
</feature>
<dbReference type="EMBL" id="BMSJ01000001">
    <property type="protein sequence ID" value="GGR08959.1"/>
    <property type="molecule type" value="Genomic_DNA"/>
</dbReference>
<evidence type="ECO:0000313" key="5">
    <source>
        <dbReference type="EMBL" id="QEV34203.1"/>
    </source>
</evidence>
<protein>
    <submittedName>
        <fullName evidence="5">Peptidase</fullName>
    </submittedName>
</protein>
<feature type="region of interest" description="Disordered" evidence="1">
    <location>
        <begin position="355"/>
        <end position="399"/>
    </location>
</feature>
<evidence type="ECO:0000313" key="6">
    <source>
        <dbReference type="Proteomes" id="UP000326029"/>
    </source>
</evidence>
<evidence type="ECO:0000256" key="2">
    <source>
        <dbReference type="SAM" id="Phobius"/>
    </source>
</evidence>
<keyword evidence="2" id="KW-0812">Transmembrane</keyword>
<evidence type="ECO:0000313" key="7">
    <source>
        <dbReference type="Proteomes" id="UP000642014"/>
    </source>
</evidence>
<feature type="region of interest" description="Disordered" evidence="1">
    <location>
        <begin position="29"/>
        <end position="50"/>
    </location>
</feature>
<dbReference type="AlphaFoldDB" id="A0AAV4KAY9"/>
<proteinExistence type="predicted"/>
<keyword evidence="2" id="KW-1133">Transmembrane helix</keyword>
<evidence type="ECO:0000313" key="4">
    <source>
        <dbReference type="EMBL" id="GGR08959.1"/>
    </source>
</evidence>
<organism evidence="4 7">
    <name type="scientific">Streptomyces cinereoruber</name>
    <dbReference type="NCBI Taxonomy" id="67260"/>
    <lineage>
        <taxon>Bacteria</taxon>
        <taxon>Bacillati</taxon>
        <taxon>Actinomycetota</taxon>
        <taxon>Actinomycetes</taxon>
        <taxon>Kitasatosporales</taxon>
        <taxon>Streptomycetaceae</taxon>
        <taxon>Streptomyces</taxon>
    </lineage>
</organism>
<accession>A0AAV4KAY9</accession>
<feature type="signal peptide" evidence="3">
    <location>
        <begin position="1"/>
        <end position="29"/>
    </location>
</feature>
<gene>
    <name evidence="5" type="ORF">CP977_20255</name>
    <name evidence="4" type="ORF">GCM10010497_08630</name>
</gene>
<feature type="compositionally biased region" description="Basic and acidic residues" evidence="1">
    <location>
        <begin position="119"/>
        <end position="137"/>
    </location>
</feature>
<dbReference type="EMBL" id="CP023693">
    <property type="protein sequence ID" value="QEV34203.1"/>
    <property type="molecule type" value="Genomic_DNA"/>
</dbReference>
<keyword evidence="2" id="KW-0472">Membrane</keyword>
<feature type="region of interest" description="Disordered" evidence="1">
    <location>
        <begin position="119"/>
        <end position="142"/>
    </location>
</feature>
<feature type="compositionally biased region" description="Low complexity" evidence="1">
    <location>
        <begin position="365"/>
        <end position="396"/>
    </location>
</feature>
<dbReference type="Proteomes" id="UP000326029">
    <property type="component" value="Chromosome"/>
</dbReference>
<keyword evidence="3" id="KW-0732">Signal</keyword>
<sequence length="436" mass="44092">MKIRRMLATAVAAAVTTPLVLLSATPALADTKPSPASTQKPAAGEDEKPPTLAELKAAVELAQKEYDAAVAEVARADAAVEALDKADHPLAVAASDAKKAAEAAAAAKTAADAELAKAEEAREKLAEDATDEEKQAADEAVATAKATAEAAATAKAAADTKAKDTAKALEEARVAAFTTLGLAQKAEKAAAKELAAAEQALADFEELGQECTEDKSVTVALSGPKKVTAGTSALFSLRVSNTSEKTFDEVEAYAFAAALPDSIEEDDFFEEYITVEWSSAAHPKWTEVTEENDAVRVGSLVKGGHADVKLRLTLDSKTPAGPGVVFAVGAYENNDGSCGFGEEFATADFEILAAKGDKPTPAPSPSTTTPAPAPTAGNTGTTQQGGSSGTPVTGGTLAATGSNDVLPQLGLAAGAAVVLGAGAVFAVRRRKAGAQA</sequence>
<feature type="transmembrane region" description="Helical" evidence="2">
    <location>
        <begin position="409"/>
        <end position="427"/>
    </location>
</feature>
<reference evidence="5 6" key="2">
    <citation type="submission" date="2017-09" db="EMBL/GenBank/DDBJ databases">
        <authorList>
            <person name="Lee N."/>
            <person name="Cho B.-K."/>
        </authorList>
    </citation>
    <scope>NUCLEOTIDE SEQUENCE [LARGE SCALE GENOMIC DNA]</scope>
    <source>
        <strain evidence="5 6">ATCC 19740</strain>
    </source>
</reference>
<evidence type="ECO:0000256" key="3">
    <source>
        <dbReference type="SAM" id="SignalP"/>
    </source>
</evidence>